<sequence length="151" mass="17741">MKSWISFLLPNDEYKEKKMLYFFSEGAIILFLSLIVMIICNKYFNLDVETVLLAAIAIFLFYVSGRYIVSGIEYADITTESAYRKELRVIFIRTIGFVVIFMICYLIFTNSPKNLDEWFEILSLLIGVSVIWFLSSYISLKRSYKKNKELL</sequence>
<accession>A0A090IW58</accession>
<dbReference type="Proteomes" id="UP000040576">
    <property type="component" value="Unassembled WGS sequence"/>
</dbReference>
<reference evidence="2 3" key="1">
    <citation type="submission" date="2014-07" db="EMBL/GenBank/DDBJ databases">
        <authorList>
            <person name="Wibberg Daniel"/>
        </authorList>
    </citation>
    <scope>NUCLEOTIDE SEQUENCE [LARGE SCALE GENOMIC DNA]</scope>
</reference>
<dbReference type="GeneID" id="92961843"/>
<keyword evidence="1" id="KW-1133">Transmembrane helix</keyword>
<feature type="transmembrane region" description="Helical" evidence="1">
    <location>
        <begin position="20"/>
        <end position="44"/>
    </location>
</feature>
<evidence type="ECO:0000313" key="3">
    <source>
        <dbReference type="Proteomes" id="UP000040576"/>
    </source>
</evidence>
<keyword evidence="1" id="KW-0472">Membrane</keyword>
<dbReference type="OrthoDB" id="2429113at2"/>
<gene>
    <name evidence="2" type="ORF">BT1A1_2508</name>
</gene>
<feature type="transmembrane region" description="Helical" evidence="1">
    <location>
        <begin position="121"/>
        <end position="140"/>
    </location>
</feature>
<dbReference type="AlphaFoldDB" id="A0A090IW58"/>
<dbReference type="RefSeq" id="WP_034771711.1">
    <property type="nucleotide sequence ID" value="NZ_CCRF01000068.1"/>
</dbReference>
<feature type="transmembrane region" description="Helical" evidence="1">
    <location>
        <begin position="90"/>
        <end position="109"/>
    </location>
</feature>
<proteinExistence type="predicted"/>
<name>A0A090IW58_9BACI</name>
<evidence type="ECO:0008006" key="4">
    <source>
        <dbReference type="Google" id="ProtNLM"/>
    </source>
</evidence>
<dbReference type="EMBL" id="CCRF01000068">
    <property type="protein sequence ID" value="CEE02326.1"/>
    <property type="molecule type" value="Genomic_DNA"/>
</dbReference>
<organism evidence="2 3">
    <name type="scientific">Caldibacillus thermoamylovorans</name>
    <dbReference type="NCBI Taxonomy" id="35841"/>
    <lineage>
        <taxon>Bacteria</taxon>
        <taxon>Bacillati</taxon>
        <taxon>Bacillota</taxon>
        <taxon>Bacilli</taxon>
        <taxon>Bacillales</taxon>
        <taxon>Bacillaceae</taxon>
        <taxon>Caldibacillus</taxon>
    </lineage>
</organism>
<feature type="transmembrane region" description="Helical" evidence="1">
    <location>
        <begin position="50"/>
        <end position="69"/>
    </location>
</feature>
<protein>
    <recommendedName>
        <fullName evidence="4">DUF3278 domain-containing protein</fullName>
    </recommendedName>
</protein>
<keyword evidence="3" id="KW-1185">Reference proteome</keyword>
<evidence type="ECO:0000313" key="2">
    <source>
        <dbReference type="EMBL" id="CEE02326.1"/>
    </source>
</evidence>
<evidence type="ECO:0000256" key="1">
    <source>
        <dbReference type="SAM" id="Phobius"/>
    </source>
</evidence>
<keyword evidence="1" id="KW-0812">Transmembrane</keyword>